<dbReference type="Gene3D" id="6.10.140.1520">
    <property type="match status" value="1"/>
</dbReference>
<feature type="non-terminal residue" evidence="9">
    <location>
        <position position="183"/>
    </location>
</feature>
<dbReference type="InterPro" id="IPR009244">
    <property type="entry name" value="Mediatior_Med7"/>
</dbReference>
<evidence type="ECO:0000313" key="10">
    <source>
        <dbReference type="Proteomes" id="UP000095009"/>
    </source>
</evidence>
<dbReference type="Proteomes" id="UP000095009">
    <property type="component" value="Unassembled WGS sequence"/>
</dbReference>
<dbReference type="GO" id="GO:0070847">
    <property type="term" value="C:core mediator complex"/>
    <property type="evidence" value="ECO:0007669"/>
    <property type="project" value="TreeGrafter"/>
</dbReference>
<organism evidence="9 10">
    <name type="scientific">Nadsonia fulvescens var. elongata DSM 6958</name>
    <dbReference type="NCBI Taxonomy" id="857566"/>
    <lineage>
        <taxon>Eukaryota</taxon>
        <taxon>Fungi</taxon>
        <taxon>Dikarya</taxon>
        <taxon>Ascomycota</taxon>
        <taxon>Saccharomycotina</taxon>
        <taxon>Dipodascomycetes</taxon>
        <taxon>Dipodascales</taxon>
        <taxon>Dipodascales incertae sedis</taxon>
        <taxon>Nadsonia</taxon>
    </lineage>
</organism>
<evidence type="ECO:0000256" key="4">
    <source>
        <dbReference type="ARBA" id="ARBA00023015"/>
    </source>
</evidence>
<evidence type="ECO:0000256" key="2">
    <source>
        <dbReference type="ARBA" id="ARBA00009994"/>
    </source>
</evidence>
<evidence type="ECO:0000256" key="8">
    <source>
        <dbReference type="RuleBase" id="RU364060"/>
    </source>
</evidence>
<dbReference type="InterPro" id="IPR044888">
    <property type="entry name" value="Mediatior_Med7_sf"/>
</dbReference>
<evidence type="ECO:0000256" key="6">
    <source>
        <dbReference type="ARBA" id="ARBA00023163"/>
    </source>
</evidence>
<dbReference type="EMBL" id="KV454406">
    <property type="protein sequence ID" value="ODQ67954.1"/>
    <property type="molecule type" value="Genomic_DNA"/>
</dbReference>
<evidence type="ECO:0000313" key="9">
    <source>
        <dbReference type="EMBL" id="ODQ67954.1"/>
    </source>
</evidence>
<evidence type="ECO:0000256" key="7">
    <source>
        <dbReference type="ARBA" id="ARBA00023242"/>
    </source>
</evidence>
<comment type="subcellular location">
    <subcellularLocation>
        <location evidence="1 8">Nucleus</location>
    </subcellularLocation>
</comment>
<dbReference type="PANTHER" id="PTHR21428:SF11">
    <property type="entry name" value="MEDIATOR OF RNA POLYMERASE II TRANSCRIPTION SUBUNIT 7"/>
    <property type="match status" value="1"/>
</dbReference>
<dbReference type="PANTHER" id="PTHR21428">
    <property type="entry name" value="MEDIATOR OF RNA POLYMERASE II TRANSCRIPTION SUBUNIT 7"/>
    <property type="match status" value="1"/>
</dbReference>
<reference evidence="9 10" key="1">
    <citation type="journal article" date="2016" name="Proc. Natl. Acad. Sci. U.S.A.">
        <title>Comparative genomics of biotechnologically important yeasts.</title>
        <authorList>
            <person name="Riley R."/>
            <person name="Haridas S."/>
            <person name="Wolfe K.H."/>
            <person name="Lopes M.R."/>
            <person name="Hittinger C.T."/>
            <person name="Goeker M."/>
            <person name="Salamov A.A."/>
            <person name="Wisecaver J.H."/>
            <person name="Long T.M."/>
            <person name="Calvey C.H."/>
            <person name="Aerts A.L."/>
            <person name="Barry K.W."/>
            <person name="Choi C."/>
            <person name="Clum A."/>
            <person name="Coughlan A.Y."/>
            <person name="Deshpande S."/>
            <person name="Douglass A.P."/>
            <person name="Hanson S.J."/>
            <person name="Klenk H.-P."/>
            <person name="LaButti K.M."/>
            <person name="Lapidus A."/>
            <person name="Lindquist E.A."/>
            <person name="Lipzen A.M."/>
            <person name="Meier-Kolthoff J.P."/>
            <person name="Ohm R.A."/>
            <person name="Otillar R.P."/>
            <person name="Pangilinan J.L."/>
            <person name="Peng Y."/>
            <person name="Rokas A."/>
            <person name="Rosa C.A."/>
            <person name="Scheuner C."/>
            <person name="Sibirny A.A."/>
            <person name="Slot J.C."/>
            <person name="Stielow J.B."/>
            <person name="Sun H."/>
            <person name="Kurtzman C.P."/>
            <person name="Blackwell M."/>
            <person name="Grigoriev I.V."/>
            <person name="Jeffries T.W."/>
        </authorList>
    </citation>
    <scope>NUCLEOTIDE SEQUENCE [LARGE SCALE GENOMIC DNA]</scope>
    <source>
        <strain evidence="9 10">DSM 6958</strain>
    </source>
</reference>
<dbReference type="Pfam" id="PF05983">
    <property type="entry name" value="Med7"/>
    <property type="match status" value="1"/>
</dbReference>
<dbReference type="InterPro" id="IPR037212">
    <property type="entry name" value="Med7/Med21-like"/>
</dbReference>
<dbReference type="Gene3D" id="6.10.140.200">
    <property type="match status" value="1"/>
</dbReference>
<dbReference type="GO" id="GO:0006357">
    <property type="term" value="P:regulation of transcription by RNA polymerase II"/>
    <property type="evidence" value="ECO:0007669"/>
    <property type="project" value="InterPro"/>
</dbReference>
<dbReference type="AlphaFoldDB" id="A0A1E3PRT9"/>
<keyword evidence="10" id="KW-1185">Reference proteome</keyword>
<keyword evidence="5 8" id="KW-0010">Activator</keyword>
<name>A0A1E3PRT9_9ASCO</name>
<dbReference type="OrthoDB" id="10253553at2759"/>
<evidence type="ECO:0000256" key="5">
    <source>
        <dbReference type="ARBA" id="ARBA00023159"/>
    </source>
</evidence>
<comment type="subunit">
    <text evidence="8">Component of the Mediator complex.</text>
</comment>
<comment type="similarity">
    <text evidence="2 8">Belongs to the Mediator complex subunit 7 family.</text>
</comment>
<proteinExistence type="inferred from homology"/>
<comment type="function">
    <text evidence="8">Component of the Mediator complex, a coactivator involved in the regulated transcription of nearly all RNA polymerase II-dependent genes. Mediator functions as a bridge to convey information from gene-specific regulatory proteins to the basal RNA polymerase II transcription machinery.</text>
</comment>
<dbReference type="SUPFAM" id="SSF140718">
    <property type="entry name" value="Mediator hinge subcomplex-like"/>
    <property type="match status" value="1"/>
</dbReference>
<accession>A0A1E3PRT9</accession>
<keyword evidence="6 8" id="KW-0804">Transcription</keyword>
<evidence type="ECO:0000256" key="1">
    <source>
        <dbReference type="ARBA" id="ARBA00004123"/>
    </source>
</evidence>
<gene>
    <name evidence="9" type="ORF">NADFUDRAFT_81069</name>
</gene>
<dbReference type="GO" id="GO:0003712">
    <property type="term" value="F:transcription coregulator activity"/>
    <property type="evidence" value="ECO:0007669"/>
    <property type="project" value="InterPro"/>
</dbReference>
<protein>
    <recommendedName>
        <fullName evidence="3 8">Mediator of RNA polymerase II transcription subunit 7</fullName>
    </recommendedName>
</protein>
<dbReference type="STRING" id="857566.A0A1E3PRT9"/>
<sequence>MSADPSELGLSSVYPAPPYFYKFFTTENRDRLETLKKEALEEETAESLETIEAIIAKNLSEDNSSDNSIQYLIPPSVPDAPAYRSFGNIWPVNDRMVTLKEMGIEKLYKLSEEEGDEEQLDIGDTDISTEGSHGASHERIHQIKYLLKSLLINFLDLVGIMSISPESFPGKVEDIRVILINMH</sequence>
<dbReference type="GO" id="GO:0016592">
    <property type="term" value="C:mediator complex"/>
    <property type="evidence" value="ECO:0007669"/>
    <property type="project" value="InterPro"/>
</dbReference>
<evidence type="ECO:0000256" key="3">
    <source>
        <dbReference type="ARBA" id="ARBA00020631"/>
    </source>
</evidence>
<keyword evidence="4 8" id="KW-0805">Transcription regulation</keyword>
<keyword evidence="7 8" id="KW-0539">Nucleus</keyword>